<dbReference type="Pfam" id="PF00139">
    <property type="entry name" value="Lectin_legB"/>
    <property type="match status" value="1"/>
</dbReference>
<dbReference type="GO" id="GO:0004553">
    <property type="term" value="F:hydrolase activity, hydrolyzing O-glycosyl compounds"/>
    <property type="evidence" value="ECO:0007669"/>
    <property type="project" value="InterPro"/>
</dbReference>
<keyword evidence="5" id="KW-0732">Signal</keyword>
<evidence type="ECO:0000256" key="4">
    <source>
        <dbReference type="SAM" id="MobiDB-lite"/>
    </source>
</evidence>
<dbReference type="EMBL" id="QZWG01000009">
    <property type="protein sequence ID" value="RZB92141.1"/>
    <property type="molecule type" value="Genomic_DNA"/>
</dbReference>
<keyword evidence="8" id="KW-0808">Transferase</keyword>
<comment type="similarity">
    <text evidence="1">Belongs to the leguminous lectin family.</text>
</comment>
<accession>A0A445J176</accession>
<feature type="domain" description="Legume lectin" evidence="6">
    <location>
        <begin position="21"/>
        <end position="284"/>
    </location>
</feature>
<feature type="chain" id="PRO_5019236883" evidence="5">
    <location>
        <begin position="19"/>
        <end position="911"/>
    </location>
</feature>
<evidence type="ECO:0000256" key="3">
    <source>
        <dbReference type="ARBA" id="ARBA00022734"/>
    </source>
</evidence>
<gene>
    <name evidence="8" type="ORF">D0Y65_024250</name>
</gene>
<dbReference type="AlphaFoldDB" id="A0A445J176"/>
<dbReference type="Proteomes" id="UP000289340">
    <property type="component" value="Chromosome 9"/>
</dbReference>
<dbReference type="PANTHER" id="PTHR32401:SF47">
    <property type="entry name" value="LEGUME LECTIN DOMAIN-CONTAINING PROTEIN"/>
    <property type="match status" value="1"/>
</dbReference>
<dbReference type="SUPFAM" id="SSF49899">
    <property type="entry name" value="Concanavalin A-like lectins/glucanases"/>
    <property type="match status" value="1"/>
</dbReference>
<reference evidence="8 9" key="1">
    <citation type="submission" date="2018-09" db="EMBL/GenBank/DDBJ databases">
        <title>A high-quality reference genome of wild soybean provides a powerful tool to mine soybean genomes.</title>
        <authorList>
            <person name="Xie M."/>
            <person name="Chung C.Y.L."/>
            <person name="Li M.-W."/>
            <person name="Wong F.-L."/>
            <person name="Chan T.-F."/>
            <person name="Lam H.-M."/>
        </authorList>
    </citation>
    <scope>NUCLEOTIDE SEQUENCE [LARGE SCALE GENOMIC DNA]</scope>
    <source>
        <strain evidence="9">cv. W05</strain>
        <tissue evidence="8">Hypocotyl of etiolated seedlings</tissue>
    </source>
</reference>
<sequence>MAFTMATMFLMLLNRVNSADSLSFSFNNFSEDQEDLILQGDATTGASSENDKNVLQLTKLDDSGKPEFGSVGRVLYFAPVHLWKSSQLVSTFETTFTFKISSASPDSVPADGLAFFIASPDTTPGAGGQDLGLFPHLTSLKNSSSSHHRKVTRITGVKDLASEPVVAVEFDTFINTDIGDPEYQHIGIDINSITSVTTTKWDWQNGKTVTAQISYNSASKRLTVVASYPDSTPVSLYYDIDLFTILPEWVRVGFSASTGGAAEANTLLSWSFSSSLQTNQIQKEDMHGLYVRDMLSKVVPATFYTISSFSKLIWRSEQSSPKKSPIYSRSSTPPGKFTLVSTPVTLCRKACCLACYEILVSYRKYFATYVETCFQKFGDRVKHWITFNEPHTFSTQGYDVGLQAPGGSPFSFTCSASKPYIVAHNGGSLGVAFDVIWYEPLTNTKENNIDAAQKAQHFQLGCSSGGYIHLVVQREQGYIPCGSLLVKVFTRLKEISRTGGCLGTGCRHSLGKFDAKAYEGIFLGYSLHSKAFRIYNKRTMTIEESIHVSFDETNITSSREEFPDDITYSLEDMHYQERDLKRKRNGENKDAQDNIIQENDDLPKEWRTSRNHHLDNIIGDISKGITTRLSLKDLCNNMTFVSLIEPKNLKEAIIDDHWIVAIEFEMFMMGELNYFLGLQIKQTNDGIFVNQAKYCKELIKRFGMEKSKHLATPMSTSCYLDQDESDQPVDAKQYRGYSDSDFAGSKTDRKSTSGTCQFIGSALVSWNSKKQNSVALSTTEEEYISAALLPQIHRGFVVPRLNNFHETLHLSLEALLSSPTLFARLVSPSPPMFFSVSPTDVATSLVFSAPFLILSAIVHATSLALSFVSKQVQVLKDQVSEKVLSSNLVDTIVHIKRPVILNYWQGSSSTL</sequence>
<dbReference type="PROSITE" id="PS00308">
    <property type="entry name" value="LECTIN_LEGUME_ALPHA"/>
    <property type="match status" value="1"/>
</dbReference>
<feature type="region of interest" description="Disordered" evidence="4">
    <location>
        <begin position="579"/>
        <end position="602"/>
    </location>
</feature>
<comment type="similarity">
    <text evidence="2">Belongs to the glycosyl hydrolase 1 family.</text>
</comment>
<evidence type="ECO:0000256" key="2">
    <source>
        <dbReference type="ARBA" id="ARBA00010838"/>
    </source>
</evidence>
<proteinExistence type="inferred from homology"/>
<evidence type="ECO:0000256" key="5">
    <source>
        <dbReference type="SAM" id="SignalP"/>
    </source>
</evidence>
<dbReference type="Gene3D" id="3.20.20.80">
    <property type="entry name" value="Glycosidases"/>
    <property type="match status" value="1"/>
</dbReference>
<evidence type="ECO:0000259" key="6">
    <source>
        <dbReference type="Pfam" id="PF00139"/>
    </source>
</evidence>
<dbReference type="CDD" id="cd09272">
    <property type="entry name" value="RNase_HI_RT_Ty1"/>
    <property type="match status" value="1"/>
</dbReference>
<name>A0A445J176_GLYSO</name>
<keyword evidence="9" id="KW-1185">Reference proteome</keyword>
<dbReference type="CDD" id="cd06899">
    <property type="entry name" value="lectin_legume_LecRK_Arcelin_ConA"/>
    <property type="match status" value="1"/>
</dbReference>
<feature type="signal peptide" evidence="5">
    <location>
        <begin position="1"/>
        <end position="18"/>
    </location>
</feature>
<dbReference type="Pfam" id="PF00232">
    <property type="entry name" value="Glyco_hydro_1"/>
    <property type="match status" value="1"/>
</dbReference>
<dbReference type="InterPro" id="IPR001220">
    <property type="entry name" value="Legume_lectin_dom"/>
</dbReference>
<keyword evidence="8" id="KW-0675">Receptor</keyword>
<organism evidence="8 9">
    <name type="scientific">Glycine soja</name>
    <name type="common">Wild soybean</name>
    <dbReference type="NCBI Taxonomy" id="3848"/>
    <lineage>
        <taxon>Eukaryota</taxon>
        <taxon>Viridiplantae</taxon>
        <taxon>Streptophyta</taxon>
        <taxon>Embryophyta</taxon>
        <taxon>Tracheophyta</taxon>
        <taxon>Spermatophyta</taxon>
        <taxon>Magnoliopsida</taxon>
        <taxon>eudicotyledons</taxon>
        <taxon>Gunneridae</taxon>
        <taxon>Pentapetalae</taxon>
        <taxon>rosids</taxon>
        <taxon>fabids</taxon>
        <taxon>Fabales</taxon>
        <taxon>Fabaceae</taxon>
        <taxon>Papilionoideae</taxon>
        <taxon>50 kb inversion clade</taxon>
        <taxon>NPAAA clade</taxon>
        <taxon>indigoferoid/millettioid clade</taxon>
        <taxon>Phaseoleae</taxon>
        <taxon>Glycine</taxon>
        <taxon>Glycine subgen. Soja</taxon>
    </lineage>
</organism>
<keyword evidence="8" id="KW-0548">Nucleotidyltransferase</keyword>
<keyword evidence="3 8" id="KW-0430">Lectin</keyword>
<dbReference type="InterPro" id="IPR057670">
    <property type="entry name" value="SH3_retrovirus"/>
</dbReference>
<dbReference type="PANTHER" id="PTHR32401">
    <property type="entry name" value="CONCANAVALIN A-LIKE LECTIN FAMILY PROTEIN"/>
    <property type="match status" value="1"/>
</dbReference>
<protein>
    <submittedName>
        <fullName evidence="8">Flt3 receptor-interacting lectin</fullName>
        <ecNumber evidence="8">2.7.7.7</ecNumber>
    </submittedName>
</protein>
<dbReference type="InterPro" id="IPR000985">
    <property type="entry name" value="Lectin_LegA_CS"/>
</dbReference>
<feature type="domain" description="Retroviral polymerase SH3-like" evidence="7">
    <location>
        <begin position="509"/>
        <end position="559"/>
    </location>
</feature>
<dbReference type="GO" id="GO:0030246">
    <property type="term" value="F:carbohydrate binding"/>
    <property type="evidence" value="ECO:0007669"/>
    <property type="project" value="UniProtKB-KW"/>
</dbReference>
<evidence type="ECO:0000313" key="9">
    <source>
        <dbReference type="Proteomes" id="UP000289340"/>
    </source>
</evidence>
<dbReference type="InterPro" id="IPR019825">
    <property type="entry name" value="Lectin_legB_Mn/Ca_BS"/>
</dbReference>
<dbReference type="EC" id="2.7.7.7" evidence="8"/>
<feature type="compositionally biased region" description="Basic and acidic residues" evidence="4">
    <location>
        <begin position="579"/>
        <end position="592"/>
    </location>
</feature>
<evidence type="ECO:0000313" key="8">
    <source>
        <dbReference type="EMBL" id="RZB92141.1"/>
    </source>
</evidence>
<dbReference type="Pfam" id="PF25597">
    <property type="entry name" value="SH3_retrovirus"/>
    <property type="match status" value="1"/>
</dbReference>
<dbReference type="GO" id="GO:0003887">
    <property type="term" value="F:DNA-directed DNA polymerase activity"/>
    <property type="evidence" value="ECO:0007669"/>
    <property type="project" value="UniProtKB-EC"/>
</dbReference>
<evidence type="ECO:0000256" key="1">
    <source>
        <dbReference type="ARBA" id="ARBA00007606"/>
    </source>
</evidence>
<dbReference type="PROSITE" id="PS00307">
    <property type="entry name" value="LECTIN_LEGUME_BETA"/>
    <property type="match status" value="1"/>
</dbReference>
<evidence type="ECO:0000259" key="7">
    <source>
        <dbReference type="Pfam" id="PF25597"/>
    </source>
</evidence>
<dbReference type="InterPro" id="IPR013320">
    <property type="entry name" value="ConA-like_dom_sf"/>
</dbReference>
<comment type="caution">
    <text evidence="8">The sequence shown here is derived from an EMBL/GenBank/DDBJ whole genome shotgun (WGS) entry which is preliminary data.</text>
</comment>
<dbReference type="GO" id="GO:0005975">
    <property type="term" value="P:carbohydrate metabolic process"/>
    <property type="evidence" value="ECO:0007669"/>
    <property type="project" value="InterPro"/>
</dbReference>
<dbReference type="InterPro" id="IPR017853">
    <property type="entry name" value="GH"/>
</dbReference>
<dbReference type="InterPro" id="IPR050258">
    <property type="entry name" value="Leguminous_Lectin"/>
</dbReference>
<dbReference type="SUPFAM" id="SSF51445">
    <property type="entry name" value="(Trans)glycosidases"/>
    <property type="match status" value="1"/>
</dbReference>
<dbReference type="Gene3D" id="2.60.120.200">
    <property type="match status" value="1"/>
</dbReference>
<dbReference type="InterPro" id="IPR001360">
    <property type="entry name" value="Glyco_hydro_1"/>
</dbReference>